<feature type="transmembrane region" description="Helical" evidence="6">
    <location>
        <begin position="371"/>
        <end position="392"/>
    </location>
</feature>
<comment type="subcellular location">
    <subcellularLocation>
        <location evidence="1">Cell membrane</location>
        <topology evidence="1">Multi-pass membrane protein</topology>
    </subcellularLocation>
</comment>
<keyword evidence="4 6" id="KW-1133">Transmembrane helix</keyword>
<dbReference type="EMBL" id="QWIV01000015">
    <property type="protein sequence ID" value="RMZ58084.1"/>
    <property type="molecule type" value="Genomic_DNA"/>
</dbReference>
<dbReference type="InterPro" id="IPR004477">
    <property type="entry name" value="ComEC_N"/>
</dbReference>
<feature type="transmembrane region" description="Helical" evidence="6">
    <location>
        <begin position="464"/>
        <end position="483"/>
    </location>
</feature>
<feature type="transmembrane region" description="Helical" evidence="6">
    <location>
        <begin position="54"/>
        <end position="73"/>
    </location>
</feature>
<protein>
    <submittedName>
        <fullName evidence="8">ComEC/Rec2 family competence protein</fullName>
    </submittedName>
</protein>
<reference evidence="8 9" key="1">
    <citation type="submission" date="2018-08" db="EMBL/GenBank/DDBJ databases">
        <title>Chryseobacterium nematophagum: a novel matrix digesting pathogen of nematodes.</title>
        <authorList>
            <person name="Page A."/>
            <person name="Roberts M."/>
            <person name="Felix M.-A."/>
            <person name="Weir W."/>
        </authorList>
    </citation>
    <scope>NUCLEOTIDE SEQUENCE [LARGE SCALE GENOMIC DNA]</scope>
    <source>
        <strain evidence="8 9">JUb275</strain>
    </source>
</reference>
<evidence type="ECO:0000259" key="7">
    <source>
        <dbReference type="Pfam" id="PF03772"/>
    </source>
</evidence>
<dbReference type="NCBIfam" id="TIGR00360">
    <property type="entry name" value="ComEC_N-term"/>
    <property type="match status" value="1"/>
</dbReference>
<feature type="transmembrane region" description="Helical" evidence="6">
    <location>
        <begin position="495"/>
        <end position="513"/>
    </location>
</feature>
<feature type="transmembrane region" description="Helical" evidence="6">
    <location>
        <begin position="315"/>
        <end position="334"/>
    </location>
</feature>
<proteinExistence type="predicted"/>
<keyword evidence="5 6" id="KW-0472">Membrane</keyword>
<evidence type="ECO:0000256" key="4">
    <source>
        <dbReference type="ARBA" id="ARBA00022989"/>
    </source>
</evidence>
<accession>A0A3M7L7V3</accession>
<evidence type="ECO:0000256" key="2">
    <source>
        <dbReference type="ARBA" id="ARBA00022475"/>
    </source>
</evidence>
<evidence type="ECO:0000256" key="6">
    <source>
        <dbReference type="SAM" id="Phobius"/>
    </source>
</evidence>
<dbReference type="PANTHER" id="PTHR30619:SF1">
    <property type="entry name" value="RECOMBINATION PROTEIN 2"/>
    <property type="match status" value="1"/>
</dbReference>
<dbReference type="GO" id="GO:0005886">
    <property type="term" value="C:plasma membrane"/>
    <property type="evidence" value="ECO:0007669"/>
    <property type="project" value="UniProtKB-SubCell"/>
</dbReference>
<feature type="domain" description="ComEC/Rec2-related protein" evidence="7">
    <location>
        <begin position="217"/>
        <end position="481"/>
    </location>
</feature>
<dbReference type="InterPro" id="IPR052159">
    <property type="entry name" value="Competence_DNA_uptake"/>
</dbReference>
<name>A0A3M7L7V3_9FLAO</name>
<gene>
    <name evidence="8" type="ORF">D1632_17485</name>
</gene>
<keyword evidence="9" id="KW-1185">Reference proteome</keyword>
<feature type="transmembrane region" description="Helical" evidence="6">
    <location>
        <begin position="270"/>
        <end position="286"/>
    </location>
</feature>
<sequence length="589" mass="69188">MSKQPLFILVICFILGIFCQDLFFFQENVTYIIVVGYIVVLIFTFFKSFMIYKLMPYLLGIMFFGIGIIFHFLNTVSFENHSISKNETIIFTISKKLNSNDQFKKYEIVAQTVATNFKAVFYVPKEKKELDFNHIYKANVYVASLNPPQYDFQFDYSQYLKRKGIDYQCYFSGNLLESTKESFYLNEKIRQKRWELLQTIDQLKMSSQSREFLKGIILADRTEMDYQTMEDFNKTGLIHLLAISGTHIAVIFGLFYFISTQYSPVRFKKYGVIGSVILIWIFAAFIGFGNSVLRSCIMLTVYFMYVLLERKPDVLHSMALASFIILISDTQQIFDVGFQLSFLAVLGIYWLNQPILKCFPRQDNYLKKIVFNTFSISVSAQLATLPLVLYYFHQLSFISIIANFIIVPFSEFIIVFSFLMTTLVAIKLDFVFITMIYDFVIDFLLKTIHWFAGFDMFLVKNVSVNISEMFLLLGIVYLVRFVILKINIRNTARLVMAMLFYCIMRMGFNIYQYQLDEVLIHDFYKNKIFSVKKGNKACFWVEDGIDIKKVDTYIISQYRCSRRLDDVQVKTFPASVKKIVYDEKEYHLK</sequence>
<comment type="caution">
    <text evidence="8">The sequence shown here is derived from an EMBL/GenBank/DDBJ whole genome shotgun (WGS) entry which is preliminary data.</text>
</comment>
<feature type="transmembrane region" description="Helical" evidence="6">
    <location>
        <begin position="398"/>
        <end position="419"/>
    </location>
</feature>
<evidence type="ECO:0000313" key="9">
    <source>
        <dbReference type="Proteomes" id="UP000267524"/>
    </source>
</evidence>
<feature type="transmembrane region" description="Helical" evidence="6">
    <location>
        <begin position="431"/>
        <end position="452"/>
    </location>
</feature>
<feature type="transmembrane region" description="Helical" evidence="6">
    <location>
        <begin position="29"/>
        <end position="47"/>
    </location>
</feature>
<evidence type="ECO:0000313" key="8">
    <source>
        <dbReference type="EMBL" id="RMZ58084.1"/>
    </source>
</evidence>
<keyword evidence="3 6" id="KW-0812">Transmembrane</keyword>
<feature type="transmembrane region" description="Helical" evidence="6">
    <location>
        <begin position="340"/>
        <end position="359"/>
    </location>
</feature>
<dbReference type="Pfam" id="PF03772">
    <property type="entry name" value="Competence"/>
    <property type="match status" value="1"/>
</dbReference>
<evidence type="ECO:0000256" key="5">
    <source>
        <dbReference type="ARBA" id="ARBA00023136"/>
    </source>
</evidence>
<dbReference type="Proteomes" id="UP000267524">
    <property type="component" value="Unassembled WGS sequence"/>
</dbReference>
<feature type="transmembrane region" description="Helical" evidence="6">
    <location>
        <begin position="237"/>
        <end position="258"/>
    </location>
</feature>
<evidence type="ECO:0000256" key="1">
    <source>
        <dbReference type="ARBA" id="ARBA00004651"/>
    </source>
</evidence>
<keyword evidence="2" id="KW-1003">Cell membrane</keyword>
<dbReference type="AlphaFoldDB" id="A0A3M7L7V3"/>
<evidence type="ECO:0000256" key="3">
    <source>
        <dbReference type="ARBA" id="ARBA00022692"/>
    </source>
</evidence>
<organism evidence="8 9">
    <name type="scientific">Chryseobacterium nematophagum</name>
    <dbReference type="NCBI Taxonomy" id="2305228"/>
    <lineage>
        <taxon>Bacteria</taxon>
        <taxon>Pseudomonadati</taxon>
        <taxon>Bacteroidota</taxon>
        <taxon>Flavobacteriia</taxon>
        <taxon>Flavobacteriales</taxon>
        <taxon>Weeksellaceae</taxon>
        <taxon>Chryseobacterium group</taxon>
        <taxon>Chryseobacterium</taxon>
    </lineage>
</organism>
<dbReference type="PANTHER" id="PTHR30619">
    <property type="entry name" value="DNA INTERNALIZATION/COMPETENCE PROTEIN COMEC/REC2"/>
    <property type="match status" value="1"/>
</dbReference>